<sequence>MKTRSNIQFLKHAIIVNGFWAHKYPVECVAIADRYIATGAHRELTVWEWNTTSRFFHRVQDLQEPPTGSHNQHQEVLVTSLRWTPASPTTSSMLMVSYMYHGIHLFETQTWGRVRTIPLQHQIASTSLSPDGEYLAISNLDKGFDVYEMATEVLHRSFEHDVGEPYPTPVRFIHGGSVIVGGSTIGKVELWHLRLGKMPSLLIPKGAKVLCLADWYSAADEPGAYQFFLATGVMNENTLSYCIIWKTEELGTDRAATPGNIQDDNAPKEDAQVDVQRSSLLSMLMWAAFCACLFAYLAATPVTKTSEE</sequence>
<evidence type="ECO:0000256" key="1">
    <source>
        <dbReference type="SAM" id="Phobius"/>
    </source>
</evidence>
<keyword evidence="1" id="KW-0472">Membrane</keyword>
<dbReference type="STRING" id="1077348.A0A2G8SMN8"/>
<feature type="transmembrane region" description="Helical" evidence="1">
    <location>
        <begin position="280"/>
        <end position="299"/>
    </location>
</feature>
<dbReference type="AlphaFoldDB" id="A0A2G8SMN8"/>
<proteinExistence type="predicted"/>
<evidence type="ECO:0000313" key="3">
    <source>
        <dbReference type="Proteomes" id="UP000230002"/>
    </source>
</evidence>
<dbReference type="InterPro" id="IPR015943">
    <property type="entry name" value="WD40/YVTN_repeat-like_dom_sf"/>
</dbReference>
<keyword evidence="1" id="KW-0812">Transmembrane</keyword>
<dbReference type="SUPFAM" id="SSF50978">
    <property type="entry name" value="WD40 repeat-like"/>
    <property type="match status" value="1"/>
</dbReference>
<keyword evidence="1" id="KW-1133">Transmembrane helix</keyword>
<protein>
    <submittedName>
        <fullName evidence="2">Uncharacterized protein</fullName>
    </submittedName>
</protein>
<gene>
    <name evidence="2" type="ORF">GSI_02824</name>
</gene>
<reference evidence="2 3" key="1">
    <citation type="journal article" date="2015" name="Sci. Rep.">
        <title>Chromosome-level genome map provides insights into diverse defense mechanisms in the medicinal fungus Ganoderma sinense.</title>
        <authorList>
            <person name="Zhu Y."/>
            <person name="Xu J."/>
            <person name="Sun C."/>
            <person name="Zhou S."/>
            <person name="Xu H."/>
            <person name="Nelson D.R."/>
            <person name="Qian J."/>
            <person name="Song J."/>
            <person name="Luo H."/>
            <person name="Xiang L."/>
            <person name="Li Y."/>
            <person name="Xu Z."/>
            <person name="Ji A."/>
            <person name="Wang L."/>
            <person name="Lu S."/>
            <person name="Hayward A."/>
            <person name="Sun W."/>
            <person name="Li X."/>
            <person name="Schwartz D.C."/>
            <person name="Wang Y."/>
            <person name="Chen S."/>
        </authorList>
    </citation>
    <scope>NUCLEOTIDE SEQUENCE [LARGE SCALE GENOMIC DNA]</scope>
    <source>
        <strain evidence="2 3">ZZ0214-1</strain>
    </source>
</reference>
<dbReference type="OrthoDB" id="2752061at2759"/>
<dbReference type="Gene3D" id="2.130.10.10">
    <property type="entry name" value="YVTN repeat-like/Quinoprotein amine dehydrogenase"/>
    <property type="match status" value="1"/>
</dbReference>
<accession>A0A2G8SMN8</accession>
<dbReference type="EMBL" id="AYKW01000004">
    <property type="protein sequence ID" value="PIL35037.1"/>
    <property type="molecule type" value="Genomic_DNA"/>
</dbReference>
<keyword evidence="3" id="KW-1185">Reference proteome</keyword>
<evidence type="ECO:0000313" key="2">
    <source>
        <dbReference type="EMBL" id="PIL35037.1"/>
    </source>
</evidence>
<dbReference type="Proteomes" id="UP000230002">
    <property type="component" value="Unassembled WGS sequence"/>
</dbReference>
<dbReference type="InterPro" id="IPR036322">
    <property type="entry name" value="WD40_repeat_dom_sf"/>
</dbReference>
<organism evidence="2 3">
    <name type="scientific">Ganoderma sinense ZZ0214-1</name>
    <dbReference type="NCBI Taxonomy" id="1077348"/>
    <lineage>
        <taxon>Eukaryota</taxon>
        <taxon>Fungi</taxon>
        <taxon>Dikarya</taxon>
        <taxon>Basidiomycota</taxon>
        <taxon>Agaricomycotina</taxon>
        <taxon>Agaricomycetes</taxon>
        <taxon>Polyporales</taxon>
        <taxon>Polyporaceae</taxon>
        <taxon>Ganoderma</taxon>
    </lineage>
</organism>
<name>A0A2G8SMN8_9APHY</name>
<comment type="caution">
    <text evidence="2">The sequence shown here is derived from an EMBL/GenBank/DDBJ whole genome shotgun (WGS) entry which is preliminary data.</text>
</comment>